<keyword evidence="6 12" id="KW-0654">Proteoglycan</keyword>
<dbReference type="GO" id="GO:1905475">
    <property type="term" value="P:regulation of protein localization to membrane"/>
    <property type="evidence" value="ECO:0007669"/>
    <property type="project" value="TreeGrafter"/>
</dbReference>
<dbReference type="EMBL" id="DS235044">
    <property type="protein sequence ID" value="EEB10891.1"/>
    <property type="molecule type" value="Genomic_DNA"/>
</dbReference>
<keyword evidence="9 12" id="KW-0357">Heparan sulfate</keyword>
<gene>
    <name evidence="16" type="primary">8231290</name>
    <name evidence="15" type="ORF">Phum_PHUM075610</name>
</gene>
<evidence type="ECO:0000256" key="8">
    <source>
        <dbReference type="ARBA" id="ARBA00023180"/>
    </source>
</evidence>
<dbReference type="CTD" id="8231290"/>
<dbReference type="GO" id="GO:0005576">
    <property type="term" value="C:extracellular region"/>
    <property type="evidence" value="ECO:0007669"/>
    <property type="project" value="TreeGrafter"/>
</dbReference>
<dbReference type="FunCoup" id="E0VBY5">
    <property type="interactions" value="137"/>
</dbReference>
<dbReference type="GO" id="GO:0005886">
    <property type="term" value="C:plasma membrane"/>
    <property type="evidence" value="ECO:0007669"/>
    <property type="project" value="UniProtKB-SubCell"/>
</dbReference>
<dbReference type="Proteomes" id="UP000009046">
    <property type="component" value="Unassembled WGS sequence"/>
</dbReference>
<dbReference type="STRING" id="121224.E0VBY5"/>
<dbReference type="EnsemblMetazoa" id="PHUM075610-RA">
    <property type="protein sequence ID" value="PHUM075610-PA"/>
    <property type="gene ID" value="PHUM075610"/>
</dbReference>
<dbReference type="KEGG" id="phu:Phum_PHUM075610"/>
<dbReference type="HOGENOM" id="CLU_024658_3_0_1"/>
<evidence type="ECO:0000256" key="2">
    <source>
        <dbReference type="ARBA" id="ARBA00010260"/>
    </source>
</evidence>
<protein>
    <submittedName>
        <fullName evidence="15">Glypican-3, putative</fullName>
    </submittedName>
</protein>
<name>E0VBY5_PEDHC</name>
<evidence type="ECO:0000256" key="6">
    <source>
        <dbReference type="ARBA" id="ARBA00022974"/>
    </source>
</evidence>
<evidence type="ECO:0000256" key="9">
    <source>
        <dbReference type="ARBA" id="ARBA00023207"/>
    </source>
</evidence>
<dbReference type="EMBL" id="AAZO01000906">
    <property type="status" value="NOT_ANNOTATED_CDS"/>
    <property type="molecule type" value="Genomic_DNA"/>
</dbReference>
<keyword evidence="3" id="KW-1003">Cell membrane</keyword>
<evidence type="ECO:0000313" key="16">
    <source>
        <dbReference type="EnsemblMetazoa" id="PHUM075610-PA"/>
    </source>
</evidence>
<reference evidence="15" key="1">
    <citation type="submission" date="2007-04" db="EMBL/GenBank/DDBJ databases">
        <title>Annotation of Pediculus humanus corporis strain USDA.</title>
        <authorList>
            <person name="Kirkness E."/>
            <person name="Hannick L."/>
            <person name="Hass B."/>
            <person name="Bruggner R."/>
            <person name="Lawson D."/>
            <person name="Bidwell S."/>
            <person name="Joardar V."/>
            <person name="Caler E."/>
            <person name="Walenz B."/>
            <person name="Inman J."/>
            <person name="Schobel S."/>
            <person name="Galinsky K."/>
            <person name="Amedeo P."/>
            <person name="Strausberg R."/>
        </authorList>
    </citation>
    <scope>NUCLEOTIDE SEQUENCE</scope>
    <source>
        <strain evidence="15">USDA</strain>
    </source>
</reference>
<keyword evidence="4 12" id="KW-0336">GPI-anchor</keyword>
<comment type="similarity">
    <text evidence="2 11">Belongs to the glypican family.</text>
</comment>
<evidence type="ECO:0000256" key="1">
    <source>
        <dbReference type="ARBA" id="ARBA00004609"/>
    </source>
</evidence>
<keyword evidence="14" id="KW-0812">Transmembrane</keyword>
<dbReference type="VEuPathDB" id="VectorBase:PHUM075610"/>
<reference evidence="16" key="3">
    <citation type="submission" date="2020-05" db="UniProtKB">
        <authorList>
            <consortium name="EnsemblMetazoa"/>
        </authorList>
    </citation>
    <scope>IDENTIFICATION</scope>
    <source>
        <strain evidence="16">USDA</strain>
    </source>
</reference>
<keyword evidence="10 12" id="KW-0449">Lipoprotein</keyword>
<sequence length="474" mass="54128">MVDLIKRSENTTLILFHQVYKTMAILSTEPIHKLYEDIIFQGTQNRERTDVTLPLEIAVLNFFTNLFPLVYHHTVNPTLRDYSEKYKRCLRETILEIKPFGDIPKELGEKIGKALKAVKVFLDALQVGADVLNQTDSLFDSNTNDKCHTELLRMSFCPKCKNILAKPCIGYCLNVFRGCLTKFSTQLDLPWSGYVDSLKQLVMGNNNGDDKLYTHLISDMENIVRSLDTKISEGIMNAMLNGKHLEEKVRSFSEICFFFLSFIINFLYNYYKKKKYLYKYIIVLESQKQLAIQLKHFLSSIEKTKDFYANMAESLCSDDSFAETRDTADCWNGQTVGEYTKAVVAASVNAQKYNPEVKFSSDFGVSHLSDKLRSIRQAILGVLSTPPESDMYLRDEEGSGSGYPTDSSKYPDDDEEIFNNGEGSGSGFSDIEEIIPNNIYPNKEKQPASSASIIQTYRIWLAILPYFIVQNYFN</sequence>
<dbReference type="InterPro" id="IPR001863">
    <property type="entry name" value="Glypican"/>
</dbReference>
<evidence type="ECO:0000256" key="10">
    <source>
        <dbReference type="ARBA" id="ARBA00023288"/>
    </source>
</evidence>
<comment type="function">
    <text evidence="12">Cell surface proteoglycan.</text>
</comment>
<evidence type="ECO:0000313" key="17">
    <source>
        <dbReference type="Proteomes" id="UP000009046"/>
    </source>
</evidence>
<dbReference type="PANTHER" id="PTHR10822">
    <property type="entry name" value="GLYPICAN"/>
    <property type="match status" value="1"/>
</dbReference>
<evidence type="ECO:0000256" key="7">
    <source>
        <dbReference type="ARBA" id="ARBA00023136"/>
    </source>
</evidence>
<comment type="subcellular location">
    <subcellularLocation>
        <location evidence="1 12">Cell membrane</location>
        <topology evidence="1 12">Lipid-anchor</topology>
        <topology evidence="1 12">GPI-anchor</topology>
    </subcellularLocation>
</comment>
<dbReference type="OMA" id="RGCSAQY"/>
<evidence type="ECO:0000256" key="13">
    <source>
        <dbReference type="SAM" id="MobiDB-lite"/>
    </source>
</evidence>
<dbReference type="eggNOG" id="KOG3821">
    <property type="taxonomic scope" value="Eukaryota"/>
</dbReference>
<evidence type="ECO:0000313" key="15">
    <source>
        <dbReference type="EMBL" id="EEB10891.1"/>
    </source>
</evidence>
<dbReference type="GO" id="GO:0090263">
    <property type="term" value="P:positive regulation of canonical Wnt signaling pathway"/>
    <property type="evidence" value="ECO:0007669"/>
    <property type="project" value="TreeGrafter"/>
</dbReference>
<keyword evidence="8" id="KW-0325">Glycoprotein</keyword>
<dbReference type="GO" id="GO:0098552">
    <property type="term" value="C:side of membrane"/>
    <property type="evidence" value="ECO:0007669"/>
    <property type="project" value="UniProtKB-KW"/>
</dbReference>
<feature type="transmembrane region" description="Helical" evidence="14">
    <location>
        <begin position="252"/>
        <end position="271"/>
    </location>
</feature>
<evidence type="ECO:0000256" key="14">
    <source>
        <dbReference type="SAM" id="Phobius"/>
    </source>
</evidence>
<keyword evidence="17" id="KW-1185">Reference proteome</keyword>
<dbReference type="Pfam" id="PF01153">
    <property type="entry name" value="Glypican"/>
    <property type="match status" value="1"/>
</dbReference>
<evidence type="ECO:0000256" key="12">
    <source>
        <dbReference type="RuleBase" id="RU003519"/>
    </source>
</evidence>
<evidence type="ECO:0000256" key="4">
    <source>
        <dbReference type="ARBA" id="ARBA00022622"/>
    </source>
</evidence>
<dbReference type="GO" id="GO:0016477">
    <property type="term" value="P:cell migration"/>
    <property type="evidence" value="ECO:0007669"/>
    <property type="project" value="TreeGrafter"/>
</dbReference>
<accession>E0VBY5</accession>
<dbReference type="PANTHER" id="PTHR10822:SF29">
    <property type="entry name" value="DIVISION ABNORMALLY DELAYED PROTEIN"/>
    <property type="match status" value="1"/>
</dbReference>
<dbReference type="InParanoid" id="E0VBY5"/>
<dbReference type="AlphaFoldDB" id="E0VBY5"/>
<keyword evidence="5" id="KW-0732">Signal</keyword>
<dbReference type="GO" id="GO:0009986">
    <property type="term" value="C:cell surface"/>
    <property type="evidence" value="ECO:0007669"/>
    <property type="project" value="TreeGrafter"/>
</dbReference>
<keyword evidence="14" id="KW-1133">Transmembrane helix</keyword>
<reference evidence="15" key="2">
    <citation type="submission" date="2007-04" db="EMBL/GenBank/DDBJ databases">
        <title>The genome of the human body louse.</title>
        <authorList>
            <consortium name="The Human Body Louse Genome Consortium"/>
            <person name="Kirkness E."/>
            <person name="Walenz B."/>
            <person name="Hass B."/>
            <person name="Bruggner R."/>
            <person name="Strausberg R."/>
        </authorList>
    </citation>
    <scope>NUCLEOTIDE SEQUENCE</scope>
    <source>
        <strain evidence="15">USDA</strain>
    </source>
</reference>
<organism>
    <name type="scientific">Pediculus humanus subsp. corporis</name>
    <name type="common">Body louse</name>
    <dbReference type="NCBI Taxonomy" id="121224"/>
    <lineage>
        <taxon>Eukaryota</taxon>
        <taxon>Metazoa</taxon>
        <taxon>Ecdysozoa</taxon>
        <taxon>Arthropoda</taxon>
        <taxon>Hexapoda</taxon>
        <taxon>Insecta</taxon>
        <taxon>Pterygota</taxon>
        <taxon>Neoptera</taxon>
        <taxon>Paraneoptera</taxon>
        <taxon>Psocodea</taxon>
        <taxon>Troctomorpha</taxon>
        <taxon>Phthiraptera</taxon>
        <taxon>Anoplura</taxon>
        <taxon>Pediculidae</taxon>
        <taxon>Pediculus</taxon>
    </lineage>
</organism>
<dbReference type="OrthoDB" id="6380619at2759"/>
<proteinExistence type="inferred from homology"/>
<keyword evidence="7 12" id="KW-0472">Membrane</keyword>
<evidence type="ECO:0000256" key="5">
    <source>
        <dbReference type="ARBA" id="ARBA00022729"/>
    </source>
</evidence>
<dbReference type="GeneID" id="8231290"/>
<dbReference type="RefSeq" id="XP_002423629.1">
    <property type="nucleotide sequence ID" value="XM_002423584.1"/>
</dbReference>
<feature type="region of interest" description="Disordered" evidence="13">
    <location>
        <begin position="389"/>
        <end position="412"/>
    </location>
</feature>
<evidence type="ECO:0000256" key="11">
    <source>
        <dbReference type="RuleBase" id="RU003518"/>
    </source>
</evidence>
<evidence type="ECO:0000256" key="3">
    <source>
        <dbReference type="ARBA" id="ARBA00022475"/>
    </source>
</evidence>